<proteinExistence type="predicted"/>
<evidence type="ECO:0000313" key="2">
    <source>
        <dbReference type="EMBL" id="MEC0239814.1"/>
    </source>
</evidence>
<feature type="transmembrane region" description="Helical" evidence="1">
    <location>
        <begin position="100"/>
        <end position="120"/>
    </location>
</feature>
<evidence type="ECO:0000313" key="3">
    <source>
        <dbReference type="Proteomes" id="UP001344632"/>
    </source>
</evidence>
<keyword evidence="1" id="KW-1133">Transmembrane helix</keyword>
<organism evidence="2 3">
    <name type="scientific">Paenibacillus dokdonensis</name>
    <dbReference type="NCBI Taxonomy" id="2567944"/>
    <lineage>
        <taxon>Bacteria</taxon>
        <taxon>Bacillati</taxon>
        <taxon>Bacillota</taxon>
        <taxon>Bacilli</taxon>
        <taxon>Bacillales</taxon>
        <taxon>Paenibacillaceae</taxon>
        <taxon>Paenibacillus</taxon>
    </lineage>
</organism>
<reference evidence="2 3" key="1">
    <citation type="submission" date="2023-03" db="EMBL/GenBank/DDBJ databases">
        <title>Bacillus Genome Sequencing.</title>
        <authorList>
            <person name="Dunlap C."/>
        </authorList>
    </citation>
    <scope>NUCLEOTIDE SEQUENCE [LARGE SCALE GENOMIC DNA]</scope>
    <source>
        <strain evidence="2 3">BD-525</strain>
    </source>
</reference>
<dbReference type="EMBL" id="JARLKZ010000005">
    <property type="protein sequence ID" value="MEC0239814.1"/>
    <property type="molecule type" value="Genomic_DNA"/>
</dbReference>
<keyword evidence="1" id="KW-0472">Membrane</keyword>
<dbReference type="RefSeq" id="WP_326087067.1">
    <property type="nucleotide sequence ID" value="NZ_JARLKZ010000005.1"/>
</dbReference>
<comment type="caution">
    <text evidence="2">The sequence shown here is derived from an EMBL/GenBank/DDBJ whole genome shotgun (WGS) entry which is preliminary data.</text>
</comment>
<keyword evidence="3" id="KW-1185">Reference proteome</keyword>
<name>A0ABU6GJ99_9BACL</name>
<protein>
    <submittedName>
        <fullName evidence="2">Uncharacterized protein</fullName>
    </submittedName>
</protein>
<sequence>MDYWSFRDYRLASGLTSGTTIGGGQGGAWISGLKWILDRRFLGQVKLTNSAKFTQWSGWGEGKKNEGRLKSFSTAIHDNRLLDSQDFEAGIVAGIQVVKFLLINLIIEMIGVCELCIFMIQIKISLKFTK</sequence>
<gene>
    <name evidence="2" type="ORF">P4H66_08080</name>
</gene>
<evidence type="ECO:0000256" key="1">
    <source>
        <dbReference type="SAM" id="Phobius"/>
    </source>
</evidence>
<dbReference type="Proteomes" id="UP001344632">
    <property type="component" value="Unassembled WGS sequence"/>
</dbReference>
<accession>A0ABU6GJ99</accession>
<keyword evidence="1" id="KW-0812">Transmembrane</keyword>